<accession>A0A1E3X9Z5</accession>
<dbReference type="PATRIC" id="fig|1872076.5.peg.2898"/>
<organism evidence="1 2">
    <name type="scientific">Candidatus Scalindua rubra</name>
    <dbReference type="NCBI Taxonomy" id="1872076"/>
    <lineage>
        <taxon>Bacteria</taxon>
        <taxon>Pseudomonadati</taxon>
        <taxon>Planctomycetota</taxon>
        <taxon>Candidatus Brocadiia</taxon>
        <taxon>Candidatus Brocadiales</taxon>
        <taxon>Candidatus Scalinduaceae</taxon>
        <taxon>Candidatus Scalindua</taxon>
    </lineage>
</organism>
<gene>
    <name evidence="1" type="ORF">SCARUB_02459</name>
</gene>
<protein>
    <submittedName>
        <fullName evidence="1">Uncharacterized protein</fullName>
    </submittedName>
</protein>
<dbReference type="EMBL" id="MAYW01000063">
    <property type="protein sequence ID" value="ODS32432.1"/>
    <property type="molecule type" value="Genomic_DNA"/>
</dbReference>
<name>A0A1E3X9Z5_9BACT</name>
<reference evidence="1 2" key="1">
    <citation type="submission" date="2016-07" db="EMBL/GenBank/DDBJ databases">
        <title>Draft genome of Scalindua rubra, obtained from a brine-seawater interface in the Red Sea, sheds light on salt adaptation in anammox bacteria.</title>
        <authorList>
            <person name="Speth D.R."/>
            <person name="Lagkouvardos I."/>
            <person name="Wang Y."/>
            <person name="Qian P.-Y."/>
            <person name="Dutilh B.E."/>
            <person name="Jetten M.S."/>
        </authorList>
    </citation>
    <scope>NUCLEOTIDE SEQUENCE [LARGE SCALE GENOMIC DNA]</scope>
    <source>
        <strain evidence="1">BSI-1</strain>
    </source>
</reference>
<proteinExistence type="predicted"/>
<comment type="caution">
    <text evidence="1">The sequence shown here is derived from an EMBL/GenBank/DDBJ whole genome shotgun (WGS) entry which is preliminary data.</text>
</comment>
<sequence length="335" mass="39605">MKERRSIIGQQPVKAERKKTLITYKMFTIEDIAEQLHNKFKSIDMETADTDNPTNYTKKYNLDWLNKLIRTSLKRIGEKGNQVSDDNRQRIYQAFGVLHRPAAKAVRYVMSPKALEEVKTQNRKRNSIGFAAMRRGEAKVFWDDDSKKVSDEEVLSFLKVLEEDESLPRSAMERIENGHNFKTPLNVVIADHKPERLFIREMVKQENARFIDNWIKSTDQDFYPIEYSWKKGEHPKRGRFNPDFFIKVDKKILVVEIKGDEEIKNPSDENKAKYKAGKNHFSILNEQQSKLHYYFNFLTPEDYDYYFDHLRKKNYNFISKLDAELEKNGNGVSKK</sequence>
<dbReference type="AlphaFoldDB" id="A0A1E3X9Z5"/>
<dbReference type="Proteomes" id="UP000094056">
    <property type="component" value="Unassembled WGS sequence"/>
</dbReference>
<evidence type="ECO:0000313" key="1">
    <source>
        <dbReference type="EMBL" id="ODS32432.1"/>
    </source>
</evidence>
<evidence type="ECO:0000313" key="2">
    <source>
        <dbReference type="Proteomes" id="UP000094056"/>
    </source>
</evidence>